<feature type="non-terminal residue" evidence="2">
    <location>
        <position position="1"/>
    </location>
</feature>
<reference evidence="2" key="1">
    <citation type="journal article" date="2021" name="Genome Biol. Evol.">
        <title>A High-Quality Reference Genome for a Parasitic Bivalve with Doubly Uniparental Inheritance (Bivalvia: Unionida).</title>
        <authorList>
            <person name="Smith C.H."/>
        </authorList>
    </citation>
    <scope>NUCLEOTIDE SEQUENCE</scope>
    <source>
        <strain evidence="2">CHS0354</strain>
    </source>
</reference>
<gene>
    <name evidence="2" type="ORF">CHS0354_033523</name>
</gene>
<accession>A0AAE0VRL6</accession>
<organism evidence="2 3">
    <name type="scientific">Potamilus streckersoni</name>
    <dbReference type="NCBI Taxonomy" id="2493646"/>
    <lineage>
        <taxon>Eukaryota</taxon>
        <taxon>Metazoa</taxon>
        <taxon>Spiralia</taxon>
        <taxon>Lophotrochozoa</taxon>
        <taxon>Mollusca</taxon>
        <taxon>Bivalvia</taxon>
        <taxon>Autobranchia</taxon>
        <taxon>Heteroconchia</taxon>
        <taxon>Palaeoheterodonta</taxon>
        <taxon>Unionida</taxon>
        <taxon>Unionoidea</taxon>
        <taxon>Unionidae</taxon>
        <taxon>Ambleminae</taxon>
        <taxon>Lampsilini</taxon>
        <taxon>Potamilus</taxon>
    </lineage>
</organism>
<feature type="compositionally biased region" description="Low complexity" evidence="1">
    <location>
        <begin position="13"/>
        <end position="24"/>
    </location>
</feature>
<name>A0AAE0VRL6_9BIVA</name>
<keyword evidence="3" id="KW-1185">Reference proteome</keyword>
<evidence type="ECO:0000313" key="2">
    <source>
        <dbReference type="EMBL" id="KAK3586500.1"/>
    </source>
</evidence>
<dbReference type="Proteomes" id="UP001195483">
    <property type="component" value="Unassembled WGS sequence"/>
</dbReference>
<reference evidence="2" key="3">
    <citation type="submission" date="2023-05" db="EMBL/GenBank/DDBJ databases">
        <authorList>
            <person name="Smith C.H."/>
        </authorList>
    </citation>
    <scope>NUCLEOTIDE SEQUENCE</scope>
    <source>
        <strain evidence="2">CHS0354</strain>
        <tissue evidence="2">Mantle</tissue>
    </source>
</reference>
<feature type="region of interest" description="Disordered" evidence="1">
    <location>
        <begin position="8"/>
        <end position="39"/>
    </location>
</feature>
<dbReference type="EMBL" id="JAEAOA010001965">
    <property type="protein sequence ID" value="KAK3586500.1"/>
    <property type="molecule type" value="Genomic_DNA"/>
</dbReference>
<evidence type="ECO:0000313" key="3">
    <source>
        <dbReference type="Proteomes" id="UP001195483"/>
    </source>
</evidence>
<proteinExistence type="predicted"/>
<sequence length="206" mass="23390">NGSFKIAISSADLNKSSNNPLNSSADADRTEKNNYAQDDNIKLTEEARIEDNPAKGELEVGKFLDTSKVVRLLLCSENSLKKIQQGEGGLTIRLAVVDRIQWRISWSLLPHPPPPRKLKDLVLEYLRTADFAKSEIKDMLQTDKPQIIYEKLNKKYDEVTRPTGMQKIPDKKKYENSKGHTTGHKKTVANHIQQLENIITRSHPFV</sequence>
<protein>
    <submittedName>
        <fullName evidence="2">Uncharacterized protein</fullName>
    </submittedName>
</protein>
<evidence type="ECO:0000256" key="1">
    <source>
        <dbReference type="SAM" id="MobiDB-lite"/>
    </source>
</evidence>
<dbReference type="AlphaFoldDB" id="A0AAE0VRL6"/>
<comment type="caution">
    <text evidence="2">The sequence shown here is derived from an EMBL/GenBank/DDBJ whole genome shotgun (WGS) entry which is preliminary data.</text>
</comment>
<reference evidence="2" key="2">
    <citation type="journal article" date="2021" name="Genome Biol. Evol.">
        <title>Developing a high-quality reference genome for a parasitic bivalve with doubly uniparental inheritance (Bivalvia: Unionida).</title>
        <authorList>
            <person name="Smith C.H."/>
        </authorList>
    </citation>
    <scope>NUCLEOTIDE SEQUENCE</scope>
    <source>
        <strain evidence="2">CHS0354</strain>
        <tissue evidence="2">Mantle</tissue>
    </source>
</reference>